<organism evidence="3 4">
    <name type="scientific">Mus spicilegus</name>
    <name type="common">Mound-building mouse</name>
    <dbReference type="NCBI Taxonomy" id="10103"/>
    <lineage>
        <taxon>Eukaryota</taxon>
        <taxon>Metazoa</taxon>
        <taxon>Chordata</taxon>
        <taxon>Craniata</taxon>
        <taxon>Vertebrata</taxon>
        <taxon>Euteleostomi</taxon>
        <taxon>Mammalia</taxon>
        <taxon>Eutheria</taxon>
        <taxon>Euarchontoglires</taxon>
        <taxon>Glires</taxon>
        <taxon>Rodentia</taxon>
        <taxon>Myomorpha</taxon>
        <taxon>Muroidea</taxon>
        <taxon>Muridae</taxon>
        <taxon>Murinae</taxon>
        <taxon>Mus</taxon>
        <taxon>Mus</taxon>
    </lineage>
</organism>
<dbReference type="Ensembl" id="ENSMSIT00000035329.1">
    <property type="protein sequence ID" value="ENSMSIP00000028019.1"/>
    <property type="gene ID" value="ENSMSIG00000023592.1"/>
</dbReference>
<dbReference type="AlphaFoldDB" id="A0A8C6HZ08"/>
<keyword evidence="2" id="KW-0472">Membrane</keyword>
<accession>A0A8C6HZ08</accession>
<reference evidence="3" key="1">
    <citation type="submission" date="2025-08" db="UniProtKB">
        <authorList>
            <consortium name="Ensembl"/>
        </authorList>
    </citation>
    <scope>IDENTIFICATION</scope>
</reference>
<reference evidence="3" key="2">
    <citation type="submission" date="2025-09" db="UniProtKB">
        <authorList>
            <consortium name="Ensembl"/>
        </authorList>
    </citation>
    <scope>IDENTIFICATION</scope>
</reference>
<keyword evidence="1" id="KW-0175">Coiled coil</keyword>
<feature type="coiled-coil region" evidence="1">
    <location>
        <begin position="86"/>
        <end position="116"/>
    </location>
</feature>
<keyword evidence="4" id="KW-1185">Reference proteome</keyword>
<dbReference type="Pfam" id="PF15466">
    <property type="entry name" value="DUF4635"/>
    <property type="match status" value="1"/>
</dbReference>
<evidence type="ECO:0000256" key="1">
    <source>
        <dbReference type="SAM" id="Coils"/>
    </source>
</evidence>
<evidence type="ECO:0000313" key="3">
    <source>
        <dbReference type="Ensembl" id="ENSMSIP00000028019.1"/>
    </source>
</evidence>
<dbReference type="PANTHER" id="PTHR37865:SF1">
    <property type="entry name" value="SMALL INTEGRAL MEMBRANE PROTEIN 23"/>
    <property type="match status" value="1"/>
</dbReference>
<protein>
    <submittedName>
        <fullName evidence="3">Small integral membrane protein 23</fullName>
    </submittedName>
</protein>
<dbReference type="PANTHER" id="PTHR37865">
    <property type="entry name" value="SMALL INTEGRAL MEMBRANE PROTEIN 23"/>
    <property type="match status" value="1"/>
</dbReference>
<feature type="transmembrane region" description="Helical" evidence="2">
    <location>
        <begin position="32"/>
        <end position="52"/>
    </location>
</feature>
<keyword evidence="2" id="KW-1133">Transmembrane helix</keyword>
<name>A0A8C6HZ08_MUSSI</name>
<evidence type="ECO:0000313" key="4">
    <source>
        <dbReference type="Proteomes" id="UP000694415"/>
    </source>
</evidence>
<dbReference type="GeneTree" id="ENSGT00390000017300"/>
<evidence type="ECO:0000256" key="2">
    <source>
        <dbReference type="SAM" id="Phobius"/>
    </source>
</evidence>
<dbReference type="InterPro" id="IPR027880">
    <property type="entry name" value="DUF4635"/>
</dbReference>
<proteinExistence type="predicted"/>
<keyword evidence="2" id="KW-0812">Transmembrane</keyword>
<dbReference type="Proteomes" id="UP000694415">
    <property type="component" value="Unplaced"/>
</dbReference>
<sequence>MTIQKTGCRGREAAEVLEQRRRSHHCDDRKQTLLALLILVLYLGMGISGSSWEVSGQTKDCNHFQNPVTPQEPAEEPLRTLRKWLKTNLHGFLEKLEKEVRELEQLVRDLEFWLDALLGDLRPEDPCFT</sequence>